<evidence type="ECO:0000256" key="5">
    <source>
        <dbReference type="ARBA" id="ARBA00066604"/>
    </source>
</evidence>
<feature type="compositionally biased region" description="Low complexity" evidence="7">
    <location>
        <begin position="41"/>
        <end position="56"/>
    </location>
</feature>
<feature type="domain" description="NAD-dependent epimerase/dehydratase" evidence="8">
    <location>
        <begin position="111"/>
        <end position="346"/>
    </location>
</feature>
<comment type="catalytic activity">
    <reaction evidence="2">
        <text>L-threonine + NAD(+) = (2S)-2-amino-3-oxobutanoate + NADH + H(+)</text>
        <dbReference type="Rhea" id="RHEA:13161"/>
        <dbReference type="ChEBI" id="CHEBI:15378"/>
        <dbReference type="ChEBI" id="CHEBI:57540"/>
        <dbReference type="ChEBI" id="CHEBI:57926"/>
        <dbReference type="ChEBI" id="CHEBI:57945"/>
        <dbReference type="ChEBI" id="CHEBI:78948"/>
        <dbReference type="EC" id="1.1.1.103"/>
    </reaction>
</comment>
<organism evidence="9">
    <name type="scientific">Chlamydomonas euryale</name>
    <dbReference type="NCBI Taxonomy" id="1486919"/>
    <lineage>
        <taxon>Eukaryota</taxon>
        <taxon>Viridiplantae</taxon>
        <taxon>Chlorophyta</taxon>
        <taxon>core chlorophytes</taxon>
        <taxon>Chlorophyceae</taxon>
        <taxon>CS clade</taxon>
        <taxon>Chlamydomonadales</taxon>
        <taxon>Chlamydomonadaceae</taxon>
        <taxon>Chlamydomonas</taxon>
    </lineage>
</organism>
<evidence type="ECO:0000256" key="1">
    <source>
        <dbReference type="ARBA" id="ARBA00007637"/>
    </source>
</evidence>
<proteinExistence type="inferred from homology"/>
<dbReference type="Gene3D" id="3.40.50.720">
    <property type="entry name" value="NAD(P)-binding Rossmann-like Domain"/>
    <property type="match status" value="1"/>
</dbReference>
<evidence type="ECO:0000256" key="4">
    <source>
        <dbReference type="ARBA" id="ARBA00060557"/>
    </source>
</evidence>
<evidence type="ECO:0000259" key="8">
    <source>
        <dbReference type="Pfam" id="PF01370"/>
    </source>
</evidence>
<sequence>MTLLVSGAVGLRAAAAAAAAAAGRALAPAASAVPTLLHHTPNPSQHQHQHAQPPLQRHADAAQTPSQRPPSGHRGICGGAGAAYAPQYGGYLGTGTAAPVAHGDTATETRVLVTGACGQIGAELVPYLRARLGTENVIASDVKTNPGMLRDGPFMYLDVQDKDNLTRVVLENGVNCVAHLATLLSAVGERNPQLALRINTTGIQNVLDIAANHGLKVFSPSTIAVFGDTSPREMTPDNTVMQPKTMYGVTKVHQELLGSYYRERFNVDYRSLRYPGIISSKAAPGGGTTDYAVEIFHAALSQPRAYTCFLEADAKLPMMYMPDCLEATWKLMMAPPEQLTRATYNVTAMTFSPEELAAAITRVVPGFSVTYTPDFRNDIASTWPDSVDDRAARHDWGWQHRYDLTSMVDHMLSELTARERKRADEAAARLLAAEAARATGTAAAAQTQAHARVAAAPGEAWAPMPMRRW</sequence>
<evidence type="ECO:0000256" key="3">
    <source>
        <dbReference type="ARBA" id="ARBA00059023"/>
    </source>
</evidence>
<dbReference type="SUPFAM" id="SSF51735">
    <property type="entry name" value="NAD(P)-binding Rossmann-fold domains"/>
    <property type="match status" value="1"/>
</dbReference>
<dbReference type="EMBL" id="HBEC01037425">
    <property type="protein sequence ID" value="CAD8304080.1"/>
    <property type="molecule type" value="Transcribed_RNA"/>
</dbReference>
<evidence type="ECO:0000256" key="7">
    <source>
        <dbReference type="SAM" id="MobiDB-lite"/>
    </source>
</evidence>
<dbReference type="EC" id="1.1.1.103" evidence="5"/>
<gene>
    <name evidence="9" type="ORF">CEUR00632_LOCUS17392</name>
</gene>
<dbReference type="InterPro" id="IPR001509">
    <property type="entry name" value="Epimerase_deHydtase"/>
</dbReference>
<comment type="function">
    <text evidence="3">Catalyzes the NAD(+)-dependent oxidation of L-threonine to 2-amino-3-ketobutyrate, mediating L-threonine catabolism.</text>
</comment>
<accession>A0A7R9VS45</accession>
<feature type="region of interest" description="Disordered" evidence="7">
    <location>
        <begin position="35"/>
        <end position="76"/>
    </location>
</feature>
<reference evidence="9" key="1">
    <citation type="submission" date="2021-01" db="EMBL/GenBank/DDBJ databases">
        <authorList>
            <person name="Corre E."/>
            <person name="Pelletier E."/>
            <person name="Niang G."/>
            <person name="Scheremetjew M."/>
            <person name="Finn R."/>
            <person name="Kale V."/>
            <person name="Holt S."/>
            <person name="Cochrane G."/>
            <person name="Meng A."/>
            <person name="Brown T."/>
            <person name="Cohen L."/>
        </authorList>
    </citation>
    <scope>NUCLEOTIDE SEQUENCE</scope>
    <source>
        <strain evidence="9">CCMP219</strain>
    </source>
</reference>
<dbReference type="FunFam" id="3.40.50.720:FF:000077">
    <property type="entry name" value="L-threonine 3-dehydrogenase, mitochondrial"/>
    <property type="match status" value="1"/>
</dbReference>
<dbReference type="AlphaFoldDB" id="A0A7R9VS45"/>
<evidence type="ECO:0000256" key="6">
    <source>
        <dbReference type="ARBA" id="ARBA00069940"/>
    </source>
</evidence>
<name>A0A7R9VS45_9CHLO</name>
<dbReference type="Pfam" id="PF01370">
    <property type="entry name" value="Epimerase"/>
    <property type="match status" value="1"/>
</dbReference>
<evidence type="ECO:0000313" key="9">
    <source>
        <dbReference type="EMBL" id="CAD8304080.1"/>
    </source>
</evidence>
<dbReference type="GO" id="GO:0006567">
    <property type="term" value="P:L-threonine catabolic process"/>
    <property type="evidence" value="ECO:0007669"/>
    <property type="project" value="TreeGrafter"/>
</dbReference>
<comment type="pathway">
    <text evidence="4">Amino-acid degradation; L-threonine degradation via oxydo-reductase pathway; glycine from L-threonine: step 1/2.</text>
</comment>
<comment type="similarity">
    <text evidence="1">Belongs to the NAD(P)-dependent epimerase/dehydratase family.</text>
</comment>
<dbReference type="PANTHER" id="PTHR42687">
    <property type="entry name" value="L-THREONINE 3-DEHYDROGENASE"/>
    <property type="match status" value="1"/>
</dbReference>
<protein>
    <recommendedName>
        <fullName evidence="6">L-threonine 3-dehydrogenase, mitochondrial</fullName>
        <ecNumber evidence="5">1.1.1.103</ecNumber>
    </recommendedName>
</protein>
<dbReference type="PANTHER" id="PTHR42687:SF1">
    <property type="entry name" value="L-THREONINE 3-DEHYDROGENASE, MITOCHONDRIAL"/>
    <property type="match status" value="1"/>
</dbReference>
<dbReference type="GO" id="GO:0008743">
    <property type="term" value="F:L-threonine 3-dehydrogenase activity"/>
    <property type="evidence" value="ECO:0007669"/>
    <property type="project" value="UniProtKB-EC"/>
</dbReference>
<dbReference type="InterPro" id="IPR036291">
    <property type="entry name" value="NAD(P)-bd_dom_sf"/>
</dbReference>
<dbReference type="InterPro" id="IPR051225">
    <property type="entry name" value="NAD(P)_epim/dehydratase"/>
</dbReference>
<evidence type="ECO:0000256" key="2">
    <source>
        <dbReference type="ARBA" id="ARBA00050613"/>
    </source>
</evidence>